<feature type="signal peptide" evidence="1">
    <location>
        <begin position="1"/>
        <end position="27"/>
    </location>
</feature>
<keyword evidence="1" id="KW-0732">Signal</keyword>
<dbReference type="EMBL" id="JADKGK010000005">
    <property type="protein sequence ID" value="MBL0002846.1"/>
    <property type="molecule type" value="Genomic_DNA"/>
</dbReference>
<proteinExistence type="predicted"/>
<dbReference type="Proteomes" id="UP000886632">
    <property type="component" value="Unassembled WGS sequence"/>
</dbReference>
<evidence type="ECO:0008006" key="5">
    <source>
        <dbReference type="Google" id="ProtNLM"/>
    </source>
</evidence>
<dbReference type="AlphaFoldDB" id="A0A935IJH8"/>
<accession>A0A935IJH8</accession>
<name>A0A935IJH8_9MICO</name>
<feature type="chain" id="PRO_5036602418" description="Ig-like domain-containing protein" evidence="1">
    <location>
        <begin position="28"/>
        <end position="138"/>
    </location>
</feature>
<sequence length="138" mass="13968">MRRFLYAGAALLTAAALVAGPGGTAYAAPPVNGTTVVTGTPTAGVPLAVQVTLYGVYPIVPYDFSLENRCWFGGRFAGPADSSETYPLLGPWYAAGSGATSSETVNLNDVPAGSVCKASISRGTSPVKGSITAYSVTD</sequence>
<evidence type="ECO:0000256" key="1">
    <source>
        <dbReference type="SAM" id="SignalP"/>
    </source>
</evidence>
<protein>
    <recommendedName>
        <fullName evidence="5">Ig-like domain-containing protein</fullName>
    </recommendedName>
</protein>
<evidence type="ECO:0000313" key="3">
    <source>
        <dbReference type="EMBL" id="MBL0002846.1"/>
    </source>
</evidence>
<evidence type="ECO:0000313" key="2">
    <source>
        <dbReference type="EMBL" id="MBK7273239.1"/>
    </source>
</evidence>
<dbReference type="EMBL" id="JADJIB010000003">
    <property type="protein sequence ID" value="MBK7273239.1"/>
    <property type="molecule type" value="Genomic_DNA"/>
</dbReference>
<comment type="caution">
    <text evidence="2">The sequence shown here is derived from an EMBL/GenBank/DDBJ whole genome shotgun (WGS) entry which is preliminary data.</text>
</comment>
<organism evidence="2 4">
    <name type="scientific">Candidatus Phosphoribacter hodrii</name>
    <dbReference type="NCBI Taxonomy" id="2953743"/>
    <lineage>
        <taxon>Bacteria</taxon>
        <taxon>Bacillati</taxon>
        <taxon>Actinomycetota</taxon>
        <taxon>Actinomycetes</taxon>
        <taxon>Micrococcales</taxon>
        <taxon>Dermatophilaceae</taxon>
        <taxon>Candidatus Phosphoribacter</taxon>
    </lineage>
</organism>
<evidence type="ECO:0000313" key="4">
    <source>
        <dbReference type="Proteomes" id="UP000726105"/>
    </source>
</evidence>
<gene>
    <name evidence="2" type="ORF">IPI13_08715</name>
    <name evidence="3" type="ORF">IPP00_02205</name>
</gene>
<reference evidence="2 4" key="1">
    <citation type="submission" date="2020-10" db="EMBL/GenBank/DDBJ databases">
        <title>Connecting structure to function with the recovery of over 1000 high-quality activated sludge metagenome-assembled genomes encoding full-length rRNA genes using long-read sequencing.</title>
        <authorList>
            <person name="Singleton C.M."/>
            <person name="Petriglieri F."/>
            <person name="Kristensen J.M."/>
            <person name="Kirkegaard R.H."/>
            <person name="Michaelsen T.Y."/>
            <person name="Andersen M.H."/>
            <person name="Karst S.M."/>
            <person name="Dueholm M.S."/>
            <person name="Nielsen P.H."/>
            <person name="Albertsen M."/>
        </authorList>
    </citation>
    <scope>NUCLEOTIDE SEQUENCE [LARGE SCALE GENOMIC DNA]</scope>
    <source>
        <strain evidence="2">Ega_18-Q3-R5-49_MAXAC.001</strain>
        <strain evidence="3">Ribe_18-Q3-R11-54_MAXAC.001</strain>
    </source>
</reference>
<dbReference type="Proteomes" id="UP000726105">
    <property type="component" value="Unassembled WGS sequence"/>
</dbReference>